<feature type="transmembrane region" description="Helical" evidence="2">
    <location>
        <begin position="145"/>
        <end position="164"/>
    </location>
</feature>
<feature type="region of interest" description="Disordered" evidence="1">
    <location>
        <begin position="31"/>
        <end position="50"/>
    </location>
</feature>
<evidence type="ECO:0000313" key="4">
    <source>
        <dbReference type="Proteomes" id="UP001497382"/>
    </source>
</evidence>
<accession>A0AAV1YW84</accession>
<comment type="caution">
    <text evidence="3">The sequence shown here is derived from an EMBL/GenBank/DDBJ whole genome shotgun (WGS) entry which is preliminary data.</text>
</comment>
<evidence type="ECO:0000313" key="3">
    <source>
        <dbReference type="EMBL" id="CAL1263307.1"/>
    </source>
</evidence>
<organism evidence="3 4">
    <name type="scientific">Larinioides sclopetarius</name>
    <dbReference type="NCBI Taxonomy" id="280406"/>
    <lineage>
        <taxon>Eukaryota</taxon>
        <taxon>Metazoa</taxon>
        <taxon>Ecdysozoa</taxon>
        <taxon>Arthropoda</taxon>
        <taxon>Chelicerata</taxon>
        <taxon>Arachnida</taxon>
        <taxon>Araneae</taxon>
        <taxon>Araneomorphae</taxon>
        <taxon>Entelegynae</taxon>
        <taxon>Araneoidea</taxon>
        <taxon>Araneidae</taxon>
        <taxon>Larinioides</taxon>
    </lineage>
</organism>
<proteinExistence type="predicted"/>
<dbReference type="AlphaFoldDB" id="A0AAV1YW84"/>
<keyword evidence="2" id="KW-0472">Membrane</keyword>
<gene>
    <name evidence="3" type="ORF">LARSCL_LOCUS1430</name>
</gene>
<reference evidence="3 4" key="1">
    <citation type="submission" date="2024-04" db="EMBL/GenBank/DDBJ databases">
        <authorList>
            <person name="Rising A."/>
            <person name="Reimegard J."/>
            <person name="Sonavane S."/>
            <person name="Akerstrom W."/>
            <person name="Nylinder S."/>
            <person name="Hedman E."/>
            <person name="Kallberg Y."/>
        </authorList>
    </citation>
    <scope>NUCLEOTIDE SEQUENCE [LARGE SCALE GENOMIC DNA]</scope>
</reference>
<protein>
    <submittedName>
        <fullName evidence="3">Uncharacterized protein</fullName>
    </submittedName>
</protein>
<keyword evidence="2" id="KW-0812">Transmembrane</keyword>
<feature type="transmembrane region" description="Helical" evidence="2">
    <location>
        <begin position="254"/>
        <end position="277"/>
    </location>
</feature>
<feature type="region of interest" description="Disordered" evidence="1">
    <location>
        <begin position="64"/>
        <end position="85"/>
    </location>
</feature>
<dbReference type="Proteomes" id="UP001497382">
    <property type="component" value="Unassembled WGS sequence"/>
</dbReference>
<evidence type="ECO:0000256" key="1">
    <source>
        <dbReference type="SAM" id="MobiDB-lite"/>
    </source>
</evidence>
<dbReference type="EMBL" id="CAXIEN010000008">
    <property type="protein sequence ID" value="CAL1263307.1"/>
    <property type="molecule type" value="Genomic_DNA"/>
</dbReference>
<feature type="transmembrane region" description="Helical" evidence="2">
    <location>
        <begin position="176"/>
        <end position="194"/>
    </location>
</feature>
<sequence length="296" mass="32990">MSVTDQSEILSRTDSDVSVLPATEVFLSANEISQDASESSGTIEPFSGESSSTLVASQTVCGVSEDAQQPPEDDPIAPLIPPRSEDFVPPVNVIDNRTSEPPPSQRPSCIQCLCCCYVTTYNIHEDEQRVAYYLHYTRKIRNSKLILLVLAALLLIPVSSIYFGVTYYESCRMARFLPLLLILMGIVGVIFVIVRLVTICARRRLCNVKEPSKTISISLAFILMVFMALEMLKIYSPKPVFDNPKGPAFCKKEFYDYVFDMNFAILAIAILALLLHIPKKPRSDGRVIAQQHFDAI</sequence>
<evidence type="ECO:0000256" key="2">
    <source>
        <dbReference type="SAM" id="Phobius"/>
    </source>
</evidence>
<feature type="transmembrane region" description="Helical" evidence="2">
    <location>
        <begin position="215"/>
        <end position="234"/>
    </location>
</feature>
<name>A0AAV1YW84_9ARAC</name>
<keyword evidence="4" id="KW-1185">Reference proteome</keyword>
<keyword evidence="2" id="KW-1133">Transmembrane helix</keyword>